<dbReference type="InterPro" id="IPR019734">
    <property type="entry name" value="TPR_rpt"/>
</dbReference>
<comment type="caution">
    <text evidence="3">The sequence shown here is derived from an EMBL/GenBank/DDBJ whole genome shotgun (WGS) entry which is preliminary data.</text>
</comment>
<dbReference type="InterPro" id="IPR011990">
    <property type="entry name" value="TPR-like_helical_dom_sf"/>
</dbReference>
<keyword evidence="4" id="KW-1185">Reference proteome</keyword>
<keyword evidence="1" id="KW-0802">TPR repeat</keyword>
<sequence length="1007" mass="114878">MKRLTSLVISTLLTSTIAFQTTTLAQSTLSYSDISVHFRNGREHFESKNYEACRAELAQYLEADRTFLEKEDANKVWAEYYLVKCSLYLNYSDTELLASRFVRNYPEHPIAATLFTEIGNYFYDQGDYARAVDYLSKSPRSNEEAQYRLGISHFTLQNYREALNIFSAIKGGQGAYASSASYYSGIINFRDKKYEEAIFDFKQAELSTAYFSEIPSWLAHSYYRQGKYTEMLAYTEPLLREKNSGKKLDDVALLSAEVYFQQANYVKAENYYTIYKNYKSQGMPPTIAYRYGYSLYKTDQFALASEQLKNVAAKGDTLGQYAAYILGISYLKANNPNYALGAFDQARKTSFNKTVTEDADFNYAKVLLDLQRGAESIKAFEGFLAKYPNSKYEDEANELVSEAYLYSNNYQAALAYIEGLRKRTPRTNGAYQRISFNQAVKFYNDERYIDALPYFEKSLLTPESAETKYAAIFWKAEALSAEKRYAEAIPLYQLLIGTSDPSVSTLAELQGKSRYSLAYCYYNNKEYDKANRIFKEYADLTKSSGDSQAFQDALVRLGDTYFASKNYDQAISYYDQAIAGNRSDRDYATFQKGLVLALKGNEAGAKAAFQKVQSDFPQSLYFENALYQEANLEFVAGRYIPAITRFTQLINNKPQSRLIPNALLKRAAAFSNTANHEAAILDYKNILKNFPTLPQSKDALTGVQEALNEVNRPDDFSMILMEYQRTNPTDNSVVGLEYETAKRLFYADRFDRAIPALTEYIRKNPTSVESYEAKYLIAESYNKLNDRNQALNYYYQVIADNKYKSVNKALVKAAEIEFNANNFNRAITNYRSILRLVADKKDQQSALIGLMESYYKISRTDSTIYYANEVANTPDLVLGAKSKAKLYTGKIYLDRNDFVKATDFFNQTIAIAKDNYGAEAQYLIAKMLYTQRKYKESSDMIISKFRSDFVDAADSIVGKAYLLLSDDFLGMDNIVQARATLNSIIENLPDQEIVAEAKAKLKAIERR</sequence>
<reference evidence="3 4" key="1">
    <citation type="submission" date="2020-08" db="EMBL/GenBank/DDBJ databases">
        <title>Functional genomics of gut bacteria from endangered species of beetles.</title>
        <authorList>
            <person name="Carlos-Shanley C."/>
        </authorList>
    </citation>
    <scope>NUCLEOTIDE SEQUENCE [LARGE SCALE GENOMIC DNA]</scope>
    <source>
        <strain evidence="3 4">S00070</strain>
    </source>
</reference>
<dbReference type="PANTHER" id="PTHR12558">
    <property type="entry name" value="CELL DIVISION CYCLE 16,23,27"/>
    <property type="match status" value="1"/>
</dbReference>
<dbReference type="AlphaFoldDB" id="A0A841EUB2"/>
<dbReference type="RefSeq" id="WP_184135783.1">
    <property type="nucleotide sequence ID" value="NZ_JACHKT010000027.1"/>
</dbReference>
<dbReference type="GO" id="GO:0051301">
    <property type="term" value="P:cell division"/>
    <property type="evidence" value="ECO:0007669"/>
    <property type="project" value="TreeGrafter"/>
</dbReference>
<evidence type="ECO:0000256" key="1">
    <source>
        <dbReference type="PROSITE-ProRule" id="PRU00339"/>
    </source>
</evidence>
<dbReference type="EMBL" id="JACHKT010000027">
    <property type="protein sequence ID" value="MBB6004653.1"/>
    <property type="molecule type" value="Genomic_DNA"/>
</dbReference>
<dbReference type="SMART" id="SM00028">
    <property type="entry name" value="TPR"/>
    <property type="match status" value="10"/>
</dbReference>
<accession>A0A841EUB2</accession>
<protein>
    <submittedName>
        <fullName evidence="3">Tetratricopeptide (TPR) repeat protein</fullName>
    </submittedName>
</protein>
<evidence type="ECO:0000256" key="2">
    <source>
        <dbReference type="SAM" id="SignalP"/>
    </source>
</evidence>
<evidence type="ECO:0000313" key="3">
    <source>
        <dbReference type="EMBL" id="MBB6004653.1"/>
    </source>
</evidence>
<feature type="repeat" description="TPR" evidence="1">
    <location>
        <begin position="112"/>
        <end position="145"/>
    </location>
</feature>
<feature type="chain" id="PRO_5032323726" evidence="2">
    <location>
        <begin position="21"/>
        <end position="1007"/>
    </location>
</feature>
<dbReference type="Proteomes" id="UP000524404">
    <property type="component" value="Unassembled WGS sequence"/>
</dbReference>
<gene>
    <name evidence="3" type="ORF">HNP25_003319</name>
</gene>
<feature type="signal peptide" evidence="2">
    <location>
        <begin position="1"/>
        <end position="20"/>
    </location>
</feature>
<dbReference type="Pfam" id="PF13432">
    <property type="entry name" value="TPR_16"/>
    <property type="match status" value="4"/>
</dbReference>
<name>A0A841EUB2_9BACT</name>
<dbReference type="PROSITE" id="PS50005">
    <property type="entry name" value="TPR"/>
    <property type="match status" value="3"/>
</dbReference>
<feature type="repeat" description="TPR" evidence="1">
    <location>
        <begin position="551"/>
        <end position="584"/>
    </location>
</feature>
<dbReference type="SUPFAM" id="SSF48452">
    <property type="entry name" value="TPR-like"/>
    <property type="match status" value="5"/>
</dbReference>
<feature type="repeat" description="TPR" evidence="1">
    <location>
        <begin position="882"/>
        <end position="915"/>
    </location>
</feature>
<dbReference type="Gene3D" id="1.25.40.10">
    <property type="entry name" value="Tetratricopeptide repeat domain"/>
    <property type="match status" value="9"/>
</dbReference>
<dbReference type="PANTHER" id="PTHR12558:SF13">
    <property type="entry name" value="CELL DIVISION CYCLE PROTEIN 27 HOMOLOG"/>
    <property type="match status" value="1"/>
</dbReference>
<organism evidence="3 4">
    <name type="scientific">Arcicella rosea</name>
    <dbReference type="NCBI Taxonomy" id="502909"/>
    <lineage>
        <taxon>Bacteria</taxon>
        <taxon>Pseudomonadati</taxon>
        <taxon>Bacteroidota</taxon>
        <taxon>Cytophagia</taxon>
        <taxon>Cytophagales</taxon>
        <taxon>Flectobacillaceae</taxon>
        <taxon>Arcicella</taxon>
    </lineage>
</organism>
<evidence type="ECO:0000313" key="4">
    <source>
        <dbReference type="Proteomes" id="UP000524404"/>
    </source>
</evidence>
<proteinExistence type="predicted"/>
<keyword evidence="2" id="KW-0732">Signal</keyword>